<keyword evidence="2 12" id="KW-1003">Cell membrane</keyword>
<dbReference type="Pfam" id="PF02537">
    <property type="entry name" value="CRCB"/>
    <property type="match status" value="1"/>
</dbReference>
<keyword evidence="8 12" id="KW-0472">Membrane</keyword>
<keyword evidence="9 12" id="KW-0407">Ion channel</keyword>
<evidence type="ECO:0000256" key="8">
    <source>
        <dbReference type="ARBA" id="ARBA00023136"/>
    </source>
</evidence>
<protein>
    <recommendedName>
        <fullName evidence="12">Fluoride-specific ion channel FluC</fullName>
    </recommendedName>
</protein>
<accession>A0A7S9D2H7</accession>
<dbReference type="PANTHER" id="PTHR28259:SF1">
    <property type="entry name" value="FLUORIDE EXPORT PROTEIN 1-RELATED"/>
    <property type="match status" value="1"/>
</dbReference>
<organism evidence="13 14">
    <name type="scientific">Bradyrhizobium commune</name>
    <dbReference type="NCBI Taxonomy" id="83627"/>
    <lineage>
        <taxon>Bacteria</taxon>
        <taxon>Pseudomonadati</taxon>
        <taxon>Pseudomonadota</taxon>
        <taxon>Alphaproteobacteria</taxon>
        <taxon>Hyphomicrobiales</taxon>
        <taxon>Nitrobacteraceae</taxon>
        <taxon>Bradyrhizobium</taxon>
    </lineage>
</organism>
<dbReference type="NCBIfam" id="TIGR00494">
    <property type="entry name" value="crcB"/>
    <property type="match status" value="1"/>
</dbReference>
<evidence type="ECO:0000256" key="5">
    <source>
        <dbReference type="ARBA" id="ARBA00022989"/>
    </source>
</evidence>
<feature type="transmembrane region" description="Helical" evidence="12">
    <location>
        <begin position="70"/>
        <end position="93"/>
    </location>
</feature>
<evidence type="ECO:0000256" key="4">
    <source>
        <dbReference type="ARBA" id="ARBA00022692"/>
    </source>
</evidence>
<feature type="transmembrane region" description="Helical" evidence="12">
    <location>
        <begin position="99"/>
        <end position="123"/>
    </location>
</feature>
<feature type="transmembrane region" description="Helical" evidence="12">
    <location>
        <begin position="40"/>
        <end position="58"/>
    </location>
</feature>
<keyword evidence="4 12" id="KW-0812">Transmembrane</keyword>
<dbReference type="GO" id="GO:0062054">
    <property type="term" value="F:fluoride channel activity"/>
    <property type="evidence" value="ECO:0007669"/>
    <property type="project" value="UniProtKB-UniRule"/>
</dbReference>
<evidence type="ECO:0000313" key="14">
    <source>
        <dbReference type="Proteomes" id="UP000594621"/>
    </source>
</evidence>
<keyword evidence="12" id="KW-0479">Metal-binding</keyword>
<dbReference type="NCBIfam" id="NF010794">
    <property type="entry name" value="PRK14198.1"/>
    <property type="match status" value="1"/>
</dbReference>
<dbReference type="GO" id="GO:0005886">
    <property type="term" value="C:plasma membrane"/>
    <property type="evidence" value="ECO:0007669"/>
    <property type="project" value="UniProtKB-SubCell"/>
</dbReference>
<comment type="subcellular location">
    <subcellularLocation>
        <location evidence="1 12">Cell membrane</location>
        <topology evidence="1 12">Multi-pass membrane protein</topology>
    </subcellularLocation>
</comment>
<dbReference type="Proteomes" id="UP000594621">
    <property type="component" value="Chromosome"/>
</dbReference>
<feature type="binding site" evidence="12">
    <location>
        <position position="80"/>
    </location>
    <ligand>
        <name>Na(+)</name>
        <dbReference type="ChEBI" id="CHEBI:29101"/>
        <note>structural</note>
    </ligand>
</feature>
<keyword evidence="3" id="KW-0997">Cell inner membrane</keyword>
<dbReference type="InterPro" id="IPR003691">
    <property type="entry name" value="FluC"/>
</dbReference>
<evidence type="ECO:0000256" key="12">
    <source>
        <dbReference type="HAMAP-Rule" id="MF_00454"/>
    </source>
</evidence>
<keyword evidence="12" id="KW-0813">Transport</keyword>
<evidence type="ECO:0000256" key="9">
    <source>
        <dbReference type="ARBA" id="ARBA00023303"/>
    </source>
</evidence>
<evidence type="ECO:0000256" key="1">
    <source>
        <dbReference type="ARBA" id="ARBA00004651"/>
    </source>
</evidence>
<evidence type="ECO:0000256" key="10">
    <source>
        <dbReference type="ARBA" id="ARBA00035120"/>
    </source>
</evidence>
<dbReference type="HAMAP" id="MF_00454">
    <property type="entry name" value="FluC"/>
    <property type="match status" value="1"/>
</dbReference>
<dbReference type="NCBIfam" id="NF010791">
    <property type="entry name" value="PRK14195.1"/>
    <property type="match status" value="1"/>
</dbReference>
<keyword evidence="5 12" id="KW-1133">Transmembrane helix</keyword>
<evidence type="ECO:0000256" key="11">
    <source>
        <dbReference type="ARBA" id="ARBA00035585"/>
    </source>
</evidence>
<feature type="binding site" evidence="12">
    <location>
        <position position="77"/>
    </location>
    <ligand>
        <name>Na(+)</name>
        <dbReference type="ChEBI" id="CHEBI:29101"/>
        <note>structural</note>
    </ligand>
</feature>
<proteinExistence type="inferred from homology"/>
<dbReference type="GO" id="GO:0046872">
    <property type="term" value="F:metal ion binding"/>
    <property type="evidence" value="ECO:0007669"/>
    <property type="project" value="UniProtKB-KW"/>
</dbReference>
<comment type="function">
    <text evidence="12">Fluoride-specific ion channel. Important for reducing fluoride concentration in the cell, thus reducing its toxicity.</text>
</comment>
<reference evidence="13 14" key="1">
    <citation type="submission" date="2020-09" db="EMBL/GenBank/DDBJ databases">
        <title>Complete genomes of bradyrhizobia occurring on native shrubby legumes in Australia.</title>
        <authorList>
            <person name="Lafay B."/>
        </authorList>
    </citation>
    <scope>NUCLEOTIDE SEQUENCE [LARGE SCALE GENOMIC DNA]</scope>
    <source>
        <strain evidence="13 14">BDV5040</strain>
    </source>
</reference>
<name>A0A7S9D2H7_9BRAD</name>
<dbReference type="GO" id="GO:0140114">
    <property type="term" value="P:cellular detoxification of fluoride"/>
    <property type="evidence" value="ECO:0007669"/>
    <property type="project" value="UniProtKB-UniRule"/>
</dbReference>
<evidence type="ECO:0000256" key="7">
    <source>
        <dbReference type="ARBA" id="ARBA00023065"/>
    </source>
</evidence>
<keyword evidence="7 12" id="KW-0406">Ion transport</keyword>
<comment type="similarity">
    <text evidence="10 12">Belongs to the fluoride channel Fluc/FEX (TC 1.A.43) family.</text>
</comment>
<sequence length="127" mass="13416">MNIQFILAVAAGGAVGAVVRYLVGIGSGRAFGTDFPWGTLIINVTGSFLIGMFAALFATKWNLPQAARIFLTVGICGGYTTFSTFSLDAWYLIERGQSWASATYMIASVVLSVGALIAAMQLIRAIP</sequence>
<evidence type="ECO:0000256" key="6">
    <source>
        <dbReference type="ARBA" id="ARBA00023053"/>
    </source>
</evidence>
<dbReference type="AlphaFoldDB" id="A0A7S9D2H7"/>
<evidence type="ECO:0000313" key="13">
    <source>
        <dbReference type="EMBL" id="QPF89949.1"/>
    </source>
</evidence>
<dbReference type="RefSeq" id="WP_195799545.1">
    <property type="nucleotide sequence ID" value="NZ_CP061379.1"/>
</dbReference>
<comment type="catalytic activity">
    <reaction evidence="11">
        <text>fluoride(in) = fluoride(out)</text>
        <dbReference type="Rhea" id="RHEA:76159"/>
        <dbReference type="ChEBI" id="CHEBI:17051"/>
    </reaction>
    <physiologicalReaction direction="left-to-right" evidence="11">
        <dbReference type="Rhea" id="RHEA:76160"/>
    </physiologicalReaction>
</comment>
<gene>
    <name evidence="12 13" type="primary">crcB</name>
    <name evidence="12" type="synonym">fluC</name>
    <name evidence="13" type="ORF">IC761_26070</name>
</gene>
<dbReference type="KEGG" id="bcou:IC761_26070"/>
<dbReference type="PANTHER" id="PTHR28259">
    <property type="entry name" value="FLUORIDE EXPORT PROTEIN 1-RELATED"/>
    <property type="match status" value="1"/>
</dbReference>
<keyword evidence="14" id="KW-1185">Reference proteome</keyword>
<evidence type="ECO:0000256" key="3">
    <source>
        <dbReference type="ARBA" id="ARBA00022519"/>
    </source>
</evidence>
<keyword evidence="6 12" id="KW-0915">Sodium</keyword>
<dbReference type="EMBL" id="CP061379">
    <property type="protein sequence ID" value="QPF89949.1"/>
    <property type="molecule type" value="Genomic_DNA"/>
</dbReference>
<comment type="activity regulation">
    <text evidence="12">Na(+) is not transported, but it plays an essential structural role and its presence is essential for fluoride channel function.</text>
</comment>
<evidence type="ECO:0000256" key="2">
    <source>
        <dbReference type="ARBA" id="ARBA00022475"/>
    </source>
</evidence>